<dbReference type="EMBL" id="JAHXZJ010002237">
    <property type="protein sequence ID" value="KAH0547111.1"/>
    <property type="molecule type" value="Genomic_DNA"/>
</dbReference>
<sequence>MFGRLVTRYVNLTDTIVVPAEWHPHVFHEFLASLAEQVINDVNAGKPVVLQVLNTPAKLKQLQNKNGILYLFEKVFPEKLVGSYVIDVIFYMNDKNIEAMNDVLGSEPCNPNALKHRVSLDDYDVQVYRSEFRTAYYLLPIAKSKPTPRPVQA</sequence>
<organism evidence="2 3">
    <name type="scientific">Cotesia glomerata</name>
    <name type="common">Lepidopteran parasitic wasp</name>
    <name type="synonym">Apanteles glomeratus</name>
    <dbReference type="NCBI Taxonomy" id="32391"/>
    <lineage>
        <taxon>Eukaryota</taxon>
        <taxon>Metazoa</taxon>
        <taxon>Ecdysozoa</taxon>
        <taxon>Arthropoda</taxon>
        <taxon>Hexapoda</taxon>
        <taxon>Insecta</taxon>
        <taxon>Pterygota</taxon>
        <taxon>Neoptera</taxon>
        <taxon>Endopterygota</taxon>
        <taxon>Hymenoptera</taxon>
        <taxon>Apocrita</taxon>
        <taxon>Ichneumonoidea</taxon>
        <taxon>Braconidae</taxon>
        <taxon>Microgastrinae</taxon>
        <taxon>Cotesia</taxon>
    </lineage>
</organism>
<accession>A0AAV7ICM5</accession>
<dbReference type="EMBL" id="JAHXZJ010002237">
    <property type="protein sequence ID" value="KAH0547113.1"/>
    <property type="molecule type" value="Genomic_DNA"/>
</dbReference>
<dbReference type="AlphaFoldDB" id="A0AAV7ICM5"/>
<reference evidence="2 3" key="1">
    <citation type="journal article" date="2021" name="J. Hered.">
        <title>A chromosome-level genome assembly of the parasitoid wasp, Cotesia glomerata (Hymenoptera: Braconidae).</title>
        <authorList>
            <person name="Pinto B.J."/>
            <person name="Weis J.J."/>
            <person name="Gamble T."/>
            <person name="Ode P.J."/>
            <person name="Paul R."/>
            <person name="Zaspel J.M."/>
        </authorList>
    </citation>
    <scope>NUCLEOTIDE SEQUENCE [LARGE SCALE GENOMIC DNA]</scope>
    <source>
        <strain evidence="2">CgM1</strain>
    </source>
</reference>
<protein>
    <submittedName>
        <fullName evidence="2">Uncharacterized protein</fullName>
    </submittedName>
</protein>
<proteinExistence type="predicted"/>
<keyword evidence="3" id="KW-1185">Reference proteome</keyword>
<evidence type="ECO:0000313" key="2">
    <source>
        <dbReference type="EMBL" id="KAH0547113.1"/>
    </source>
</evidence>
<evidence type="ECO:0000313" key="1">
    <source>
        <dbReference type="EMBL" id="KAH0547111.1"/>
    </source>
</evidence>
<comment type="caution">
    <text evidence="2">The sequence shown here is derived from an EMBL/GenBank/DDBJ whole genome shotgun (WGS) entry which is preliminary data.</text>
</comment>
<name>A0AAV7ICM5_COTGL</name>
<evidence type="ECO:0000313" key="3">
    <source>
        <dbReference type="Proteomes" id="UP000826195"/>
    </source>
</evidence>
<dbReference type="Proteomes" id="UP000826195">
    <property type="component" value="Unassembled WGS sequence"/>
</dbReference>
<gene>
    <name evidence="1" type="ORF">KQX54_017143</name>
    <name evidence="2" type="ORF">KQX54_017149</name>
</gene>